<dbReference type="Proteomes" id="UP001177212">
    <property type="component" value="Unassembled WGS sequence"/>
</dbReference>
<protein>
    <submittedName>
        <fullName evidence="1">Uncharacterized protein</fullName>
    </submittedName>
</protein>
<sequence length="93" mass="10686">MRTVIKFLVFVFCVHLFLTQVLSRAFAVFHANENATVVLKSDALGVYELKGTLKTDVLTLQRYVQLEDGANVYFDNDAIEYMSWFIKSDESKL</sequence>
<reference evidence="1" key="1">
    <citation type="submission" date="2023-07" db="EMBL/GenBank/DDBJ databases">
        <title>Genome content predicts the carbon catabolic preferences of heterotrophic bacteria.</title>
        <authorList>
            <person name="Gralka M."/>
        </authorList>
    </citation>
    <scope>NUCLEOTIDE SEQUENCE</scope>
    <source>
        <strain evidence="1">4G09</strain>
    </source>
</reference>
<evidence type="ECO:0000313" key="2">
    <source>
        <dbReference type="Proteomes" id="UP001177212"/>
    </source>
</evidence>
<gene>
    <name evidence="1" type="ORF">Q8W34_17595</name>
</gene>
<dbReference type="RefSeq" id="WP_305473099.1">
    <property type="nucleotide sequence ID" value="NZ_JAUYVT010000020.1"/>
</dbReference>
<proteinExistence type="predicted"/>
<comment type="caution">
    <text evidence="1">The sequence shown here is derived from an EMBL/GenBank/DDBJ whole genome shotgun (WGS) entry which is preliminary data.</text>
</comment>
<evidence type="ECO:0000313" key="1">
    <source>
        <dbReference type="EMBL" id="MDP2566465.1"/>
    </source>
</evidence>
<name>A0ABT9FIN5_9GAMM</name>
<dbReference type="EMBL" id="JAUYVT010000020">
    <property type="protein sequence ID" value="MDP2566465.1"/>
    <property type="molecule type" value="Genomic_DNA"/>
</dbReference>
<keyword evidence="2" id="KW-1185">Reference proteome</keyword>
<organism evidence="1 2">
    <name type="scientific">Pseudoalteromonas marina</name>
    <dbReference type="NCBI Taxonomy" id="267375"/>
    <lineage>
        <taxon>Bacteria</taxon>
        <taxon>Pseudomonadati</taxon>
        <taxon>Pseudomonadota</taxon>
        <taxon>Gammaproteobacteria</taxon>
        <taxon>Alteromonadales</taxon>
        <taxon>Pseudoalteromonadaceae</taxon>
        <taxon>Pseudoalteromonas</taxon>
    </lineage>
</organism>
<accession>A0ABT9FIN5</accession>